<evidence type="ECO:0000313" key="2">
    <source>
        <dbReference type="EMBL" id="GGI71513.1"/>
    </source>
</evidence>
<keyword evidence="1" id="KW-0732">Signal</keyword>
<evidence type="ECO:0008006" key="4">
    <source>
        <dbReference type="Google" id="ProtNLM"/>
    </source>
</evidence>
<accession>A0A917JJJ9</accession>
<name>A0A917JJJ9_9GAMM</name>
<dbReference type="AlphaFoldDB" id="A0A917JJJ9"/>
<proteinExistence type="predicted"/>
<reference evidence="2" key="2">
    <citation type="submission" date="2020-09" db="EMBL/GenBank/DDBJ databases">
        <authorList>
            <person name="Sun Q."/>
            <person name="Ohkuma M."/>
        </authorList>
    </citation>
    <scope>NUCLEOTIDE SEQUENCE</scope>
    <source>
        <strain evidence="2">JCM 30804</strain>
    </source>
</reference>
<evidence type="ECO:0000256" key="1">
    <source>
        <dbReference type="SAM" id="SignalP"/>
    </source>
</evidence>
<organism evidence="2 3">
    <name type="scientific">Shewanella gelidii</name>
    <dbReference type="NCBI Taxonomy" id="1642821"/>
    <lineage>
        <taxon>Bacteria</taxon>
        <taxon>Pseudomonadati</taxon>
        <taxon>Pseudomonadota</taxon>
        <taxon>Gammaproteobacteria</taxon>
        <taxon>Alteromonadales</taxon>
        <taxon>Shewanellaceae</taxon>
        <taxon>Shewanella</taxon>
    </lineage>
</organism>
<feature type="signal peptide" evidence="1">
    <location>
        <begin position="1"/>
        <end position="23"/>
    </location>
</feature>
<dbReference type="EMBL" id="BMPZ01000001">
    <property type="protein sequence ID" value="GGI71513.1"/>
    <property type="molecule type" value="Genomic_DNA"/>
</dbReference>
<reference evidence="2" key="1">
    <citation type="journal article" date="2014" name="Int. J. Syst. Evol. Microbiol.">
        <title>Complete genome sequence of Corynebacterium casei LMG S-19264T (=DSM 44701T), isolated from a smear-ripened cheese.</title>
        <authorList>
            <consortium name="US DOE Joint Genome Institute (JGI-PGF)"/>
            <person name="Walter F."/>
            <person name="Albersmeier A."/>
            <person name="Kalinowski J."/>
            <person name="Ruckert C."/>
        </authorList>
    </citation>
    <scope>NUCLEOTIDE SEQUENCE</scope>
    <source>
        <strain evidence="2">JCM 30804</strain>
    </source>
</reference>
<keyword evidence="3" id="KW-1185">Reference proteome</keyword>
<evidence type="ECO:0000313" key="3">
    <source>
        <dbReference type="Proteomes" id="UP000613743"/>
    </source>
</evidence>
<dbReference type="InterPro" id="IPR011053">
    <property type="entry name" value="Single_hybrid_motif"/>
</dbReference>
<sequence length="100" mass="10960">MKKTLLKVVASAVLALGVSSAWAQGIVHEGVVLETMNSGGYTYVQFREGEVNRWAAGPYAEVKKGDTVIVVEEMTMENFTSSSLDRTFDEILFAGKIQKK</sequence>
<feature type="chain" id="PRO_5038138714" description="NrfJ" evidence="1">
    <location>
        <begin position="24"/>
        <end position="100"/>
    </location>
</feature>
<comment type="caution">
    <text evidence="2">The sequence shown here is derived from an EMBL/GenBank/DDBJ whole genome shotgun (WGS) entry which is preliminary data.</text>
</comment>
<dbReference type="SUPFAM" id="SSF51230">
    <property type="entry name" value="Single hybrid motif"/>
    <property type="match status" value="1"/>
</dbReference>
<dbReference type="RefSeq" id="WP_188917666.1">
    <property type="nucleotide sequence ID" value="NZ_BMPZ01000001.1"/>
</dbReference>
<protein>
    <recommendedName>
        <fullName evidence="4">NrfJ</fullName>
    </recommendedName>
</protein>
<gene>
    <name evidence="2" type="primary">nrfJ</name>
    <name evidence="2" type="ORF">GCM10009332_06090</name>
</gene>
<dbReference type="Proteomes" id="UP000613743">
    <property type="component" value="Unassembled WGS sequence"/>
</dbReference>